<protein>
    <submittedName>
        <fullName evidence="4">HMG box domain-containing protein</fullName>
    </submittedName>
</protein>
<dbReference type="SMART" id="SM00398">
    <property type="entry name" value="HMG"/>
    <property type="match status" value="1"/>
</dbReference>
<dbReference type="AlphaFoldDB" id="A0A8H6ZB63"/>
<evidence type="ECO:0000256" key="1">
    <source>
        <dbReference type="PROSITE-ProRule" id="PRU00267"/>
    </source>
</evidence>
<name>A0A8H6ZB63_9AGAR</name>
<dbReference type="EMBL" id="JACAZH010000002">
    <property type="protein sequence ID" value="KAF7374014.1"/>
    <property type="molecule type" value="Genomic_DNA"/>
</dbReference>
<feature type="compositionally biased region" description="Low complexity" evidence="2">
    <location>
        <begin position="501"/>
        <end position="521"/>
    </location>
</feature>
<feature type="region of interest" description="Disordered" evidence="2">
    <location>
        <begin position="211"/>
        <end position="365"/>
    </location>
</feature>
<dbReference type="GO" id="GO:0005634">
    <property type="term" value="C:nucleus"/>
    <property type="evidence" value="ECO:0007669"/>
    <property type="project" value="UniProtKB-UniRule"/>
</dbReference>
<evidence type="ECO:0000259" key="3">
    <source>
        <dbReference type="PROSITE" id="PS50118"/>
    </source>
</evidence>
<feature type="DNA-binding region" description="HMG box" evidence="1">
    <location>
        <begin position="141"/>
        <end position="210"/>
    </location>
</feature>
<feature type="compositionally biased region" description="Polar residues" evidence="2">
    <location>
        <begin position="559"/>
        <end position="573"/>
    </location>
</feature>
<feature type="compositionally biased region" description="Low complexity" evidence="2">
    <location>
        <begin position="533"/>
        <end position="554"/>
    </location>
</feature>
<feature type="compositionally biased region" description="Basic and acidic residues" evidence="2">
    <location>
        <begin position="480"/>
        <end position="497"/>
    </location>
</feature>
<evidence type="ECO:0000313" key="5">
    <source>
        <dbReference type="Proteomes" id="UP000623467"/>
    </source>
</evidence>
<feature type="region of interest" description="Disordered" evidence="2">
    <location>
        <begin position="962"/>
        <end position="1038"/>
    </location>
</feature>
<dbReference type="SUPFAM" id="SSF47095">
    <property type="entry name" value="HMG-box"/>
    <property type="match status" value="1"/>
</dbReference>
<feature type="compositionally biased region" description="Basic and acidic residues" evidence="2">
    <location>
        <begin position="293"/>
        <end position="308"/>
    </location>
</feature>
<feature type="compositionally biased region" description="Basic residues" evidence="2">
    <location>
        <begin position="266"/>
        <end position="275"/>
    </location>
</feature>
<feature type="region of interest" description="Disordered" evidence="2">
    <location>
        <begin position="647"/>
        <end position="674"/>
    </location>
</feature>
<evidence type="ECO:0000256" key="2">
    <source>
        <dbReference type="SAM" id="MobiDB-lite"/>
    </source>
</evidence>
<feature type="region of interest" description="Disordered" evidence="2">
    <location>
        <begin position="417"/>
        <end position="609"/>
    </location>
</feature>
<dbReference type="CDD" id="cd01389">
    <property type="entry name" value="HMG-box_ROX1-like"/>
    <property type="match status" value="1"/>
</dbReference>
<feature type="region of interest" description="Disordered" evidence="2">
    <location>
        <begin position="711"/>
        <end position="844"/>
    </location>
</feature>
<feature type="compositionally biased region" description="Basic and acidic residues" evidence="2">
    <location>
        <begin position="1017"/>
        <end position="1037"/>
    </location>
</feature>
<feature type="compositionally biased region" description="Low complexity" evidence="2">
    <location>
        <begin position="968"/>
        <end position="981"/>
    </location>
</feature>
<dbReference type="GO" id="GO:0003677">
    <property type="term" value="F:DNA binding"/>
    <property type="evidence" value="ECO:0007669"/>
    <property type="project" value="UniProtKB-UniRule"/>
</dbReference>
<dbReference type="Pfam" id="PF00505">
    <property type="entry name" value="HMG_box"/>
    <property type="match status" value="1"/>
</dbReference>
<sequence>MPPIRHHNDDDDWNEHDWHADGQVVYTFLGDEDDAEEAARFEEVEEDDDMPPLVDAPPLPADAQYDDQYGEEEDDKGRAKKHKETQESMMSSIDFSGVSFAGGPFAPTLVPPPQDASSGSANGIGRGRKTRLASSAPGGHIPRPPNAFILFRSSFIRSQNVPGRVEGNHSTLSKIIGKVWHSLPATERARWEDKARAAQAEHRRRYPDWRFRTVQGNGNGGFKVYTGKEKPKRRRGRIKDPDPEPASASTSASAFAHTPDDDGPRRGRTRTRARGRGGAAKDADQAEGQDAGDGGHGREGEGEEQLEHRKGKGKGKARASPVKGRGKARARSSPSSSPHVPFAASASSVSTTTAATSSASIASSTPATVVDAVADAKEEARRWEEARCDQITTLLVAGKRGSALERAVEEWEVEWDREMEDASRSTGTTPTAAGREAIGTSTAIATPTAPAMAGRGRTRTRVRADTGTGSTARTRVRRGRERESPDKEEQEGTEKQQQDYSTTNPTTSPSTSPDTPTFAFAFPPPSPLPLPFSPSVSSSTAFSPSVSTSPFASPYLHHSTASVSGSPQRSPYRQQRHSPQRSPYLHHVSASPQRSPFPPPPQSPYTPFASPYLQHASAAASPYLPQASPFASSLSASPVPERATAAAAAAGGIRGGGETEGEAANAPGENDGVGSAGVGSALPLTHLYKRSLSAPCAGRVALPEGAVGASSAVVDGGQHGQEEEQERGEVEQEYASSPVSGVFPPAVQGGYTYAGQGQGGTQQHQVPQTQHQTHARRDTVSFPLGHGRTSYQQHPAPQPQHHPGPHHPVPQQSYPQQRYAHRQPTSHTHARRDTISFPLPTSSRFPFGLPATSARAGTAYPHPYLHPHDGRGHGYGGGYGYGQRAHGAYTYPPPYAHTPLPDVGEGVSVLVDRGDGAGGDISAGGDVDGGAAANAGPAPRYAGASDARRWWGHLRGDAVDADEDRAGAADADGDAGWADQGVEFKDSPAPVPSPSPPATPHIKEPYALPLSPISPMSDERGGDVHHNENTDTNDTQRIRFPPLGAGTPAISSFSTLSGWAGDFAASPMPAPPTSAAASFPASFAPAQQAPAGGTSASGADVERTSGWYQAPGWENAVQGATGLVVGVGDAPWPPLMMPSRSASGPTTGYIPPPPLPLKAPWVGQPTQEWPVRADVEMYDANVGGGAGTGAWGAPR</sequence>
<keyword evidence="5" id="KW-1185">Reference proteome</keyword>
<feature type="region of interest" description="Disordered" evidence="2">
    <location>
        <begin position="30"/>
        <end position="89"/>
    </location>
</feature>
<dbReference type="Proteomes" id="UP000623467">
    <property type="component" value="Unassembled WGS sequence"/>
</dbReference>
<dbReference type="InterPro" id="IPR009071">
    <property type="entry name" value="HMG_box_dom"/>
</dbReference>
<keyword evidence="1" id="KW-0539">Nucleus</keyword>
<feature type="compositionally biased region" description="Pro residues" evidence="2">
    <location>
        <begin position="522"/>
        <end position="532"/>
    </location>
</feature>
<feature type="compositionally biased region" description="Low complexity" evidence="2">
    <location>
        <begin position="332"/>
        <end position="365"/>
    </location>
</feature>
<feature type="compositionally biased region" description="Low complexity" evidence="2">
    <location>
        <begin position="246"/>
        <end position="256"/>
    </location>
</feature>
<organism evidence="4 5">
    <name type="scientific">Mycena sanguinolenta</name>
    <dbReference type="NCBI Taxonomy" id="230812"/>
    <lineage>
        <taxon>Eukaryota</taxon>
        <taxon>Fungi</taxon>
        <taxon>Dikarya</taxon>
        <taxon>Basidiomycota</taxon>
        <taxon>Agaricomycotina</taxon>
        <taxon>Agaricomycetes</taxon>
        <taxon>Agaricomycetidae</taxon>
        <taxon>Agaricales</taxon>
        <taxon>Marasmiineae</taxon>
        <taxon>Mycenaceae</taxon>
        <taxon>Mycena</taxon>
    </lineage>
</organism>
<keyword evidence="1" id="KW-0238">DNA-binding</keyword>
<proteinExistence type="predicted"/>
<feature type="compositionally biased region" description="Low complexity" evidence="2">
    <location>
        <begin position="746"/>
        <end position="772"/>
    </location>
</feature>
<feature type="compositionally biased region" description="Pro residues" evidence="2">
    <location>
        <begin position="796"/>
        <end position="808"/>
    </location>
</feature>
<dbReference type="PROSITE" id="PS50118">
    <property type="entry name" value="HMG_BOX_2"/>
    <property type="match status" value="1"/>
</dbReference>
<comment type="caution">
    <text evidence="4">The sequence shown here is derived from an EMBL/GenBank/DDBJ whole genome shotgun (WGS) entry which is preliminary data.</text>
</comment>
<feature type="compositionally biased region" description="Pro residues" evidence="2">
    <location>
        <begin position="989"/>
        <end position="999"/>
    </location>
</feature>
<dbReference type="OrthoDB" id="6247875at2759"/>
<gene>
    <name evidence="4" type="ORF">MSAN_00281800</name>
</gene>
<dbReference type="Gene3D" id="1.10.30.10">
    <property type="entry name" value="High mobility group box domain"/>
    <property type="match status" value="1"/>
</dbReference>
<feature type="compositionally biased region" description="Pro residues" evidence="2">
    <location>
        <begin position="595"/>
        <end position="604"/>
    </location>
</feature>
<feature type="domain" description="HMG box" evidence="3">
    <location>
        <begin position="141"/>
        <end position="210"/>
    </location>
</feature>
<feature type="region of interest" description="Disordered" evidence="2">
    <location>
        <begin position="113"/>
        <end position="143"/>
    </location>
</feature>
<evidence type="ECO:0000313" key="4">
    <source>
        <dbReference type="EMBL" id="KAF7374014.1"/>
    </source>
</evidence>
<feature type="compositionally biased region" description="Low complexity" evidence="2">
    <location>
        <begin position="437"/>
        <end position="455"/>
    </location>
</feature>
<accession>A0A8H6ZB63</accession>
<dbReference type="InterPro" id="IPR036910">
    <property type="entry name" value="HMG_box_dom_sf"/>
</dbReference>
<feature type="compositionally biased region" description="Acidic residues" evidence="2">
    <location>
        <begin position="64"/>
        <end position="74"/>
    </location>
</feature>
<reference evidence="4" key="1">
    <citation type="submission" date="2020-05" db="EMBL/GenBank/DDBJ databases">
        <title>Mycena genomes resolve the evolution of fungal bioluminescence.</title>
        <authorList>
            <person name="Tsai I.J."/>
        </authorList>
    </citation>
    <scope>NUCLEOTIDE SEQUENCE</scope>
    <source>
        <strain evidence="4">160909Yilan</strain>
    </source>
</reference>